<comment type="caution">
    <text evidence="1">The sequence shown here is derived from an EMBL/GenBank/DDBJ whole genome shotgun (WGS) entry which is preliminary data.</text>
</comment>
<sequence>MDRGCIIVDNAVTGICTYMMERQMKECTTQDAMIKITPVSGPTSDNLGNSIDHKHRHGQLVENDVARCTESRGTDAGIGSVWIALLFGQVPLLAEIEIEM</sequence>
<organism evidence="1 2">
    <name type="scientific">Parelaphostrongylus tenuis</name>
    <name type="common">Meningeal worm</name>
    <dbReference type="NCBI Taxonomy" id="148309"/>
    <lineage>
        <taxon>Eukaryota</taxon>
        <taxon>Metazoa</taxon>
        <taxon>Ecdysozoa</taxon>
        <taxon>Nematoda</taxon>
        <taxon>Chromadorea</taxon>
        <taxon>Rhabditida</taxon>
        <taxon>Rhabditina</taxon>
        <taxon>Rhabditomorpha</taxon>
        <taxon>Strongyloidea</taxon>
        <taxon>Metastrongylidae</taxon>
        <taxon>Parelaphostrongylus</taxon>
    </lineage>
</organism>
<reference evidence="1" key="1">
    <citation type="submission" date="2021-06" db="EMBL/GenBank/DDBJ databases">
        <title>Parelaphostrongylus tenuis whole genome reference sequence.</title>
        <authorList>
            <person name="Garwood T.J."/>
            <person name="Larsen P.A."/>
            <person name="Fountain-Jones N.M."/>
            <person name="Garbe J.R."/>
            <person name="Macchietto M.G."/>
            <person name="Kania S.A."/>
            <person name="Gerhold R.W."/>
            <person name="Richards J.E."/>
            <person name="Wolf T.M."/>
        </authorList>
    </citation>
    <scope>NUCLEOTIDE SEQUENCE</scope>
    <source>
        <strain evidence="1">MNPRO001-30</strain>
        <tissue evidence="1">Meninges</tissue>
    </source>
</reference>
<dbReference type="EMBL" id="JAHQIW010005659">
    <property type="protein sequence ID" value="KAJ1366790.1"/>
    <property type="molecule type" value="Genomic_DNA"/>
</dbReference>
<evidence type="ECO:0000313" key="1">
    <source>
        <dbReference type="EMBL" id="KAJ1366790.1"/>
    </source>
</evidence>
<evidence type="ECO:0000313" key="2">
    <source>
        <dbReference type="Proteomes" id="UP001196413"/>
    </source>
</evidence>
<dbReference type="Proteomes" id="UP001196413">
    <property type="component" value="Unassembled WGS sequence"/>
</dbReference>
<accession>A0AAD5QZH2</accession>
<name>A0AAD5QZH2_PARTN</name>
<keyword evidence="2" id="KW-1185">Reference proteome</keyword>
<gene>
    <name evidence="1" type="ORF">KIN20_027552</name>
</gene>
<proteinExistence type="predicted"/>
<dbReference type="AlphaFoldDB" id="A0AAD5QZH2"/>
<protein>
    <submittedName>
        <fullName evidence="1">Uncharacterized protein</fullName>
    </submittedName>
</protein>